<proteinExistence type="predicted"/>
<accession>A0A699Z6Q2</accession>
<evidence type="ECO:0000313" key="2">
    <source>
        <dbReference type="Proteomes" id="UP000485058"/>
    </source>
</evidence>
<name>A0A699Z6Q2_HAELA</name>
<dbReference type="AlphaFoldDB" id="A0A699Z6Q2"/>
<keyword evidence="2" id="KW-1185">Reference proteome</keyword>
<dbReference type="EMBL" id="BLLF01001119">
    <property type="protein sequence ID" value="GFH17255.1"/>
    <property type="molecule type" value="Genomic_DNA"/>
</dbReference>
<protein>
    <submittedName>
        <fullName evidence="1">FAM184 domain-containing protein</fullName>
    </submittedName>
</protein>
<comment type="caution">
    <text evidence="1">The sequence shown here is derived from an EMBL/GenBank/DDBJ whole genome shotgun (WGS) entry which is preliminary data.</text>
</comment>
<reference evidence="1 2" key="1">
    <citation type="submission" date="2020-02" db="EMBL/GenBank/DDBJ databases">
        <title>Draft genome sequence of Haematococcus lacustris strain NIES-144.</title>
        <authorList>
            <person name="Morimoto D."/>
            <person name="Nakagawa S."/>
            <person name="Yoshida T."/>
            <person name="Sawayama S."/>
        </authorList>
    </citation>
    <scope>NUCLEOTIDE SEQUENCE [LARGE SCALE GENOMIC DNA]</scope>
    <source>
        <strain evidence="1 2">NIES-144</strain>
    </source>
</reference>
<sequence length="108" mass="11656">MAETVLTLKQSAAEEREVVLQQHQAALAQQAEQHAATLAATTAAAQANATAAAERFEALAAEHQALQTRWAAREPRDEDVALIRQLQGRMAELEELVGWAGSRRVAGE</sequence>
<dbReference type="Proteomes" id="UP000485058">
    <property type="component" value="Unassembled WGS sequence"/>
</dbReference>
<organism evidence="1 2">
    <name type="scientific">Haematococcus lacustris</name>
    <name type="common">Green alga</name>
    <name type="synonym">Haematococcus pluvialis</name>
    <dbReference type="NCBI Taxonomy" id="44745"/>
    <lineage>
        <taxon>Eukaryota</taxon>
        <taxon>Viridiplantae</taxon>
        <taxon>Chlorophyta</taxon>
        <taxon>core chlorophytes</taxon>
        <taxon>Chlorophyceae</taxon>
        <taxon>CS clade</taxon>
        <taxon>Chlamydomonadales</taxon>
        <taxon>Haematococcaceae</taxon>
        <taxon>Haematococcus</taxon>
    </lineage>
</organism>
<gene>
    <name evidence="1" type="ORF">HaLaN_13846</name>
</gene>
<evidence type="ECO:0000313" key="1">
    <source>
        <dbReference type="EMBL" id="GFH17255.1"/>
    </source>
</evidence>